<feature type="domain" description="Mur ligase C-terminal" evidence="13">
    <location>
        <begin position="330"/>
        <end position="453"/>
    </location>
</feature>
<keyword evidence="8 10" id="KW-0131">Cell cycle</keyword>
<name>A0A2P7Q133_9FIRM</name>
<keyword evidence="7 10" id="KW-0573">Peptidoglycan synthesis</keyword>
<dbReference type="Gene3D" id="3.90.190.20">
    <property type="entry name" value="Mur ligase, C-terminal domain"/>
    <property type="match status" value="1"/>
</dbReference>
<comment type="catalytic activity">
    <reaction evidence="10 11">
        <text>D-alanyl-D-alanine + UDP-N-acetyl-alpha-D-muramoyl-L-alanyl-gamma-D-glutamyl-meso-2,6-diaminopimelate + ATP = UDP-N-acetyl-alpha-D-muramoyl-L-alanyl-gamma-D-glutamyl-meso-2,6-diaminopimeloyl-D-alanyl-D-alanine + ADP + phosphate + H(+)</text>
        <dbReference type="Rhea" id="RHEA:28374"/>
        <dbReference type="ChEBI" id="CHEBI:15378"/>
        <dbReference type="ChEBI" id="CHEBI:30616"/>
        <dbReference type="ChEBI" id="CHEBI:43474"/>
        <dbReference type="ChEBI" id="CHEBI:57822"/>
        <dbReference type="ChEBI" id="CHEBI:61386"/>
        <dbReference type="ChEBI" id="CHEBI:83905"/>
        <dbReference type="ChEBI" id="CHEBI:456216"/>
        <dbReference type="EC" id="6.3.2.10"/>
    </reaction>
</comment>
<keyword evidence="5 10" id="KW-0067">ATP-binding</keyword>
<dbReference type="NCBIfam" id="TIGR01143">
    <property type="entry name" value="murF"/>
    <property type="match status" value="1"/>
</dbReference>
<evidence type="ECO:0000256" key="1">
    <source>
        <dbReference type="ARBA" id="ARBA00022490"/>
    </source>
</evidence>
<keyword evidence="1 10" id="KW-0963">Cytoplasm</keyword>
<dbReference type="PANTHER" id="PTHR43024:SF1">
    <property type="entry name" value="UDP-N-ACETYLMURAMOYL-TRIPEPTIDE--D-ALANYL-D-ALANINE LIGASE"/>
    <property type="match status" value="1"/>
</dbReference>
<dbReference type="Pfam" id="PF01225">
    <property type="entry name" value="Mur_ligase"/>
    <property type="match status" value="1"/>
</dbReference>
<dbReference type="EMBL" id="JYGE01000003">
    <property type="protein sequence ID" value="PSJ31666.1"/>
    <property type="molecule type" value="Genomic_DNA"/>
</dbReference>
<dbReference type="Pfam" id="PF02875">
    <property type="entry name" value="Mur_ligase_C"/>
    <property type="match status" value="1"/>
</dbReference>
<dbReference type="GO" id="GO:0005737">
    <property type="term" value="C:cytoplasm"/>
    <property type="evidence" value="ECO:0007669"/>
    <property type="project" value="UniProtKB-SubCell"/>
</dbReference>
<dbReference type="RefSeq" id="WP_106776403.1">
    <property type="nucleotide sequence ID" value="NZ_JYGE01000003.1"/>
</dbReference>
<dbReference type="Proteomes" id="UP000241434">
    <property type="component" value="Unassembled WGS sequence"/>
</dbReference>
<dbReference type="GO" id="GO:0005524">
    <property type="term" value="F:ATP binding"/>
    <property type="evidence" value="ECO:0007669"/>
    <property type="project" value="UniProtKB-UniRule"/>
</dbReference>
<evidence type="ECO:0000313" key="15">
    <source>
        <dbReference type="EMBL" id="PSJ31666.1"/>
    </source>
</evidence>
<keyword evidence="6 10" id="KW-0133">Cell shape</keyword>
<dbReference type="AlphaFoldDB" id="A0A2P7Q133"/>
<evidence type="ECO:0000256" key="4">
    <source>
        <dbReference type="ARBA" id="ARBA00022741"/>
    </source>
</evidence>
<evidence type="ECO:0000256" key="8">
    <source>
        <dbReference type="ARBA" id="ARBA00023306"/>
    </source>
</evidence>
<keyword evidence="4 10" id="KW-0547">Nucleotide-binding</keyword>
<feature type="domain" description="Mur ligase N-terminal catalytic" evidence="12">
    <location>
        <begin position="25"/>
        <end position="101"/>
    </location>
</feature>
<evidence type="ECO:0000256" key="7">
    <source>
        <dbReference type="ARBA" id="ARBA00022984"/>
    </source>
</evidence>
<dbReference type="InterPro" id="IPR036615">
    <property type="entry name" value="Mur_ligase_C_dom_sf"/>
</dbReference>
<protein>
    <recommendedName>
        <fullName evidence="10 11">UDP-N-acetylmuramoyl-tripeptide--D-alanyl-D-alanine ligase</fullName>
        <ecNumber evidence="10 11">6.3.2.10</ecNumber>
    </recommendedName>
    <alternativeName>
        <fullName evidence="10">D-alanyl-D-alanine-adding enzyme</fullName>
    </alternativeName>
</protein>
<accession>A0A2P7Q133</accession>
<keyword evidence="2 10" id="KW-0436">Ligase</keyword>
<evidence type="ECO:0000259" key="12">
    <source>
        <dbReference type="Pfam" id="PF01225"/>
    </source>
</evidence>
<dbReference type="InterPro" id="IPR000713">
    <property type="entry name" value="Mur_ligase_N"/>
</dbReference>
<reference evidence="15" key="1">
    <citation type="thesis" date="2015" institute="Rutgers" country="The State University of New Jersey, 14 College Farm Rd., New Brunswick, NJ, USA">
        <title>Ammonia toxicity in bacteria and its implications for treatment of and resource recovery from highly nitrogenous organic wastes.</title>
        <authorList>
            <person name="Luther A.K."/>
        </authorList>
    </citation>
    <scope>NUCLEOTIDE SEQUENCE</scope>
    <source>
        <strain evidence="15">RT-10B</strain>
    </source>
</reference>
<organism evidence="15 16">
    <name type="scientific">Peptostreptococcus russellii</name>
    <dbReference type="NCBI Taxonomy" id="215200"/>
    <lineage>
        <taxon>Bacteria</taxon>
        <taxon>Bacillati</taxon>
        <taxon>Bacillota</taxon>
        <taxon>Clostridia</taxon>
        <taxon>Peptostreptococcales</taxon>
        <taxon>Peptostreptococcaceae</taxon>
        <taxon>Peptostreptococcus</taxon>
    </lineage>
</organism>
<evidence type="ECO:0000256" key="9">
    <source>
        <dbReference type="ARBA" id="ARBA00023316"/>
    </source>
</evidence>
<comment type="function">
    <text evidence="10 11">Involved in cell wall formation. Catalyzes the final step in the synthesis of UDP-N-acetylmuramoyl-pentapeptide, the precursor of murein.</text>
</comment>
<dbReference type="InterPro" id="IPR051046">
    <property type="entry name" value="MurCDEF_CellWall_CoF430Synth"/>
</dbReference>
<dbReference type="InterPro" id="IPR004101">
    <property type="entry name" value="Mur_ligase_C"/>
</dbReference>
<evidence type="ECO:0000259" key="13">
    <source>
        <dbReference type="Pfam" id="PF02875"/>
    </source>
</evidence>
<evidence type="ECO:0000259" key="14">
    <source>
        <dbReference type="Pfam" id="PF08245"/>
    </source>
</evidence>
<feature type="domain" description="Mur ligase central" evidence="14">
    <location>
        <begin position="112"/>
        <end position="306"/>
    </location>
</feature>
<dbReference type="GO" id="GO:0008360">
    <property type="term" value="P:regulation of cell shape"/>
    <property type="evidence" value="ECO:0007669"/>
    <property type="project" value="UniProtKB-KW"/>
</dbReference>
<dbReference type="GO" id="GO:0071555">
    <property type="term" value="P:cell wall organization"/>
    <property type="evidence" value="ECO:0007669"/>
    <property type="project" value="UniProtKB-KW"/>
</dbReference>
<dbReference type="PANTHER" id="PTHR43024">
    <property type="entry name" value="UDP-N-ACETYLMURAMOYL-TRIPEPTIDE--D-ALANYL-D-ALANINE LIGASE"/>
    <property type="match status" value="1"/>
</dbReference>
<keyword evidence="3 10" id="KW-0132">Cell division</keyword>
<comment type="subcellular location">
    <subcellularLocation>
        <location evidence="10 11">Cytoplasm</location>
    </subcellularLocation>
</comment>
<dbReference type="InterPro" id="IPR036565">
    <property type="entry name" value="Mur-like_cat_sf"/>
</dbReference>
<evidence type="ECO:0000256" key="2">
    <source>
        <dbReference type="ARBA" id="ARBA00022598"/>
    </source>
</evidence>
<dbReference type="Pfam" id="PF08245">
    <property type="entry name" value="Mur_ligase_M"/>
    <property type="match status" value="1"/>
</dbReference>
<dbReference type="InterPro" id="IPR013221">
    <property type="entry name" value="Mur_ligase_cen"/>
</dbReference>
<evidence type="ECO:0000256" key="11">
    <source>
        <dbReference type="RuleBase" id="RU004136"/>
    </source>
</evidence>
<dbReference type="UniPathway" id="UPA00219"/>
<feature type="binding site" evidence="10">
    <location>
        <begin position="114"/>
        <end position="120"/>
    </location>
    <ligand>
        <name>ATP</name>
        <dbReference type="ChEBI" id="CHEBI:30616"/>
    </ligand>
</feature>
<proteinExistence type="inferred from homology"/>
<dbReference type="GO" id="GO:0008766">
    <property type="term" value="F:UDP-N-acetylmuramoylalanyl-D-glutamyl-2,6-diaminopimelate-D-alanyl-D-alanine ligase activity"/>
    <property type="evidence" value="ECO:0007669"/>
    <property type="project" value="RHEA"/>
</dbReference>
<comment type="caution">
    <text evidence="15">The sequence shown here is derived from an EMBL/GenBank/DDBJ whole genome shotgun (WGS) entry which is preliminary data.</text>
</comment>
<dbReference type="SUPFAM" id="SSF63418">
    <property type="entry name" value="MurE/MurF N-terminal domain"/>
    <property type="match status" value="1"/>
</dbReference>
<comment type="similarity">
    <text evidence="10">Belongs to the MurCDEF family. MurF subfamily.</text>
</comment>
<dbReference type="Gene3D" id="3.40.1390.10">
    <property type="entry name" value="MurE/MurF, N-terminal domain"/>
    <property type="match status" value="1"/>
</dbReference>
<dbReference type="GO" id="GO:0051301">
    <property type="term" value="P:cell division"/>
    <property type="evidence" value="ECO:0007669"/>
    <property type="project" value="UniProtKB-KW"/>
</dbReference>
<dbReference type="SUPFAM" id="SSF53244">
    <property type="entry name" value="MurD-like peptide ligases, peptide-binding domain"/>
    <property type="match status" value="1"/>
</dbReference>
<evidence type="ECO:0000256" key="5">
    <source>
        <dbReference type="ARBA" id="ARBA00022840"/>
    </source>
</evidence>
<dbReference type="EC" id="6.3.2.10" evidence="10 11"/>
<evidence type="ECO:0000256" key="3">
    <source>
        <dbReference type="ARBA" id="ARBA00022618"/>
    </source>
</evidence>
<dbReference type="InterPro" id="IPR005863">
    <property type="entry name" value="UDP-N-AcMur_synth"/>
</dbReference>
<dbReference type="HAMAP" id="MF_02019">
    <property type="entry name" value="MurF"/>
    <property type="match status" value="1"/>
</dbReference>
<evidence type="ECO:0000256" key="10">
    <source>
        <dbReference type="HAMAP-Rule" id="MF_02019"/>
    </source>
</evidence>
<gene>
    <name evidence="10" type="primary">murF</name>
    <name evidence="15" type="ORF">UF10_03275</name>
</gene>
<dbReference type="Gene3D" id="3.40.1190.10">
    <property type="entry name" value="Mur-like, catalytic domain"/>
    <property type="match status" value="1"/>
</dbReference>
<dbReference type="GO" id="GO:0009252">
    <property type="term" value="P:peptidoglycan biosynthetic process"/>
    <property type="evidence" value="ECO:0007669"/>
    <property type="project" value="UniProtKB-UniRule"/>
</dbReference>
<sequence length="470" mass="52387">MISLTVEEILKSTEGKLIYGDENNEIKKIVIDSRMADSQSLFVAVVGEVQDGHKYIKDAYQLGCRAFLISDESFVEKELENSSVIEVENTEIALGKIAKYYRGAFDIPVVGVTGSVGKTTTRDMIYSVLSNKFNTLKNEKNLNNQFGVPLTLFNLNRENECAIIEMGMCGFGEIEYLVDIVRPKIGVISNIGMSHIELLGSQEGIFKAKMEIASYFDEASTLIVNGDDKFLSEVYKEYNKGDKEGYTVYSFGKGRDNTVSCRKIVSIGDEKTLFTLSIEGIEDEIEFEIPTVGEHNVYNAMSSILVGLILGMTIEEIKEGLLNFQATKDRQDIINTDDFTIINDVYNASPDSMIASMKVLSLYNDKRRVAILGDCLEMGEFAEEAHRKIGVQTLDKVDVIITTGESAEFIGTEAKERGFDLSKVYHFKTKEELIASLSDILKKDDAILVKASRGMKFEDIVKYIEGGCKC</sequence>
<evidence type="ECO:0000313" key="16">
    <source>
        <dbReference type="Proteomes" id="UP000241434"/>
    </source>
</evidence>
<dbReference type="InterPro" id="IPR035911">
    <property type="entry name" value="MurE/MurF_N"/>
</dbReference>
<dbReference type="SUPFAM" id="SSF53623">
    <property type="entry name" value="MurD-like peptide ligases, catalytic domain"/>
    <property type="match status" value="1"/>
</dbReference>
<comment type="pathway">
    <text evidence="10 11">Cell wall biogenesis; peptidoglycan biosynthesis.</text>
</comment>
<evidence type="ECO:0000256" key="6">
    <source>
        <dbReference type="ARBA" id="ARBA00022960"/>
    </source>
</evidence>
<dbReference type="GO" id="GO:0047480">
    <property type="term" value="F:UDP-N-acetylmuramoyl-tripeptide-D-alanyl-D-alanine ligase activity"/>
    <property type="evidence" value="ECO:0007669"/>
    <property type="project" value="UniProtKB-UniRule"/>
</dbReference>
<dbReference type="OrthoDB" id="9801978at2"/>
<keyword evidence="16" id="KW-1185">Reference proteome</keyword>
<keyword evidence="9 10" id="KW-0961">Cell wall biogenesis/degradation</keyword>